<protein>
    <submittedName>
        <fullName evidence="2">SDR family oxidoreductase</fullName>
    </submittedName>
</protein>
<dbReference type="PRINTS" id="PR00081">
    <property type="entry name" value="GDHRDH"/>
</dbReference>
<reference evidence="2" key="1">
    <citation type="submission" date="2019-02" db="EMBL/GenBank/DDBJ databases">
        <authorList>
            <person name="Li S.-H."/>
        </authorList>
    </citation>
    <scope>NUCLEOTIDE SEQUENCE</scope>
    <source>
        <strain evidence="2">IMCC8485</strain>
    </source>
</reference>
<gene>
    <name evidence="2" type="ORF">EYC87_00490</name>
</gene>
<accession>A0ABT3SQX4</accession>
<keyword evidence="3" id="KW-1185">Reference proteome</keyword>
<dbReference type="InterPro" id="IPR002347">
    <property type="entry name" value="SDR_fam"/>
</dbReference>
<dbReference type="Gene3D" id="3.40.50.720">
    <property type="entry name" value="NAD(P)-binding Rossmann-like Domain"/>
    <property type="match status" value="1"/>
</dbReference>
<dbReference type="InterPro" id="IPR036291">
    <property type="entry name" value="NAD(P)-bd_dom_sf"/>
</dbReference>
<organism evidence="2 3">
    <name type="scientific">Candidatus Seongchinamella marina</name>
    <dbReference type="NCBI Taxonomy" id="2518990"/>
    <lineage>
        <taxon>Bacteria</taxon>
        <taxon>Pseudomonadati</taxon>
        <taxon>Pseudomonadota</taxon>
        <taxon>Gammaproteobacteria</taxon>
        <taxon>Cellvibrionales</taxon>
        <taxon>Halieaceae</taxon>
        <taxon>Seongchinamella</taxon>
    </lineage>
</organism>
<evidence type="ECO:0000313" key="2">
    <source>
        <dbReference type="EMBL" id="MCX2972061.1"/>
    </source>
</evidence>
<proteinExistence type="inferred from homology"/>
<dbReference type="EMBL" id="SHNP01000001">
    <property type="protein sequence ID" value="MCX2972061.1"/>
    <property type="molecule type" value="Genomic_DNA"/>
</dbReference>
<sequence>MRLRLWRNKLVANLLQDKVALVTGAGHPRGIGRAILNALIAEGATVIGCDLLGAEGLSDIDGLACDVTDKTMVKAMVETMISRHGQLDIVVNNAGVGLGSADFLELTDTDWDVSLAVNLRGMVNVCEAVIPHMQARGGSIINVASLAGTGALPAIPACYTASKFAAVGLTKQLALQYAPDNIRVNALCPGSVITQMHEQTMALIAKAEGINMAEAQSLEESQIPLGRSAQPEEVGKAAVYFASELSGYVTGTTLPVAGGMAPGL</sequence>
<comment type="similarity">
    <text evidence="1">Belongs to the short-chain dehydrogenases/reductases (SDR) family.</text>
</comment>
<dbReference type="Proteomes" id="UP001143307">
    <property type="component" value="Unassembled WGS sequence"/>
</dbReference>
<dbReference type="SUPFAM" id="SSF51735">
    <property type="entry name" value="NAD(P)-binding Rossmann-fold domains"/>
    <property type="match status" value="1"/>
</dbReference>
<dbReference type="PANTHER" id="PTHR42760">
    <property type="entry name" value="SHORT-CHAIN DEHYDROGENASES/REDUCTASES FAMILY MEMBER"/>
    <property type="match status" value="1"/>
</dbReference>
<dbReference type="Pfam" id="PF13561">
    <property type="entry name" value="adh_short_C2"/>
    <property type="match status" value="1"/>
</dbReference>
<dbReference type="CDD" id="cd05233">
    <property type="entry name" value="SDR_c"/>
    <property type="match status" value="1"/>
</dbReference>
<dbReference type="PRINTS" id="PR00080">
    <property type="entry name" value="SDRFAMILY"/>
</dbReference>
<evidence type="ECO:0000256" key="1">
    <source>
        <dbReference type="ARBA" id="ARBA00006484"/>
    </source>
</evidence>
<evidence type="ECO:0000313" key="3">
    <source>
        <dbReference type="Proteomes" id="UP001143307"/>
    </source>
</evidence>
<comment type="caution">
    <text evidence="2">The sequence shown here is derived from an EMBL/GenBank/DDBJ whole genome shotgun (WGS) entry which is preliminary data.</text>
</comment>
<name>A0ABT3SQX4_9GAMM</name>